<organism evidence="1 2">
    <name type="scientific">Hypoxylon rubiginosum</name>
    <dbReference type="NCBI Taxonomy" id="110542"/>
    <lineage>
        <taxon>Eukaryota</taxon>
        <taxon>Fungi</taxon>
        <taxon>Dikarya</taxon>
        <taxon>Ascomycota</taxon>
        <taxon>Pezizomycotina</taxon>
        <taxon>Sordariomycetes</taxon>
        <taxon>Xylariomycetidae</taxon>
        <taxon>Xylariales</taxon>
        <taxon>Hypoxylaceae</taxon>
        <taxon>Hypoxylon</taxon>
    </lineage>
</organism>
<name>A0ACC0D6C4_9PEZI</name>
<dbReference type="Proteomes" id="UP001497680">
    <property type="component" value="Unassembled WGS sequence"/>
</dbReference>
<accession>A0ACC0D6C4</accession>
<sequence>MFVNKMAPLCAFDDTALSLDQSTFDKPRLFTSSAISAEKDATRCSFITLLTAAQRLGIPLIPETWRPREALVGEGGTSLINQALFIKEKSLVFKRVAEEDRHNQSVEAVYQRLVNEMTVLYHPAIREHPNILGPLGICWDVSPSTIQDNTTPLPSNGSNYMIWPVLVFEKSRYGDLYQFSSLPTARKFDIIDRLKICLDVGAALGHMQLNHIIHGDIKPQNVLIMQDMSGFFSARVADFGFATPYSADSSSRVVLFGTPLWRAPEMLCYPDFTPAEAMRTDVFSFGMLCLWFMFDRYLSGTLPLPPSFQFEMETSQEYGNKHLSLRSLDKLKRAGNLLKAAISFVDADPDLSASSKHALQKFFIGCLETDPLLREANISNVLHHLDIHMPQRISILPLDAKTPPKDDEFDLCCSLQQYYITDYRVRATIFHSLEKIVAERPTSTLSKQLEFCYELGFGHTSNYAPPRPRAYDEEEIRLRLHQALNNEPETTGGNDGLQDSFGMTSLPLLIDTYIDQDVLTTAESVSRHEMDKAIHIFGTENSTVVVLKEILGSIVFMQGRLDEAETLGREVLEANVNTLGKEHRRTLACMGTLATTYSSQGRFKEAENLERELVQLNKDVLGEEDTMTLVSMANLATTLEDQRRFFEAEVLLTEVVHKERKIFGPGHPRLVSSMGHLASTLLAQNLTQKASTWATEAMGISEALQGRDHHETLGVMSIMVRIRVAEHRVQEAEQLQAEILERAKRVLGQEHPDTLIYMHNLAKIWYGLDRHADAKDLLVSCVDLGAKVLGREHPAMRERLAELEEWGVSAAKI</sequence>
<reference evidence="1 2" key="1">
    <citation type="journal article" date="2022" name="New Phytol.">
        <title>Ecological generalism drives hyperdiversity of secondary metabolite gene clusters in xylarialean endophytes.</title>
        <authorList>
            <person name="Franco M.E.E."/>
            <person name="Wisecaver J.H."/>
            <person name="Arnold A.E."/>
            <person name="Ju Y.M."/>
            <person name="Slot J.C."/>
            <person name="Ahrendt S."/>
            <person name="Moore L.P."/>
            <person name="Eastman K.E."/>
            <person name="Scott K."/>
            <person name="Konkel Z."/>
            <person name="Mondo S.J."/>
            <person name="Kuo A."/>
            <person name="Hayes R.D."/>
            <person name="Haridas S."/>
            <person name="Andreopoulos B."/>
            <person name="Riley R."/>
            <person name="LaButti K."/>
            <person name="Pangilinan J."/>
            <person name="Lipzen A."/>
            <person name="Amirebrahimi M."/>
            <person name="Yan J."/>
            <person name="Adam C."/>
            <person name="Keymanesh K."/>
            <person name="Ng V."/>
            <person name="Louie K."/>
            <person name="Northen T."/>
            <person name="Drula E."/>
            <person name="Henrissat B."/>
            <person name="Hsieh H.M."/>
            <person name="Youens-Clark K."/>
            <person name="Lutzoni F."/>
            <person name="Miadlikowska J."/>
            <person name="Eastwood D.C."/>
            <person name="Hamelin R.C."/>
            <person name="Grigoriev I.V."/>
            <person name="U'Ren J.M."/>
        </authorList>
    </citation>
    <scope>NUCLEOTIDE SEQUENCE [LARGE SCALE GENOMIC DNA]</scope>
    <source>
        <strain evidence="1 2">ER1909</strain>
    </source>
</reference>
<keyword evidence="2" id="KW-1185">Reference proteome</keyword>
<evidence type="ECO:0000313" key="1">
    <source>
        <dbReference type="EMBL" id="KAI6088291.1"/>
    </source>
</evidence>
<dbReference type="EMBL" id="MU394302">
    <property type="protein sequence ID" value="KAI6088291.1"/>
    <property type="molecule type" value="Genomic_DNA"/>
</dbReference>
<proteinExistence type="predicted"/>
<evidence type="ECO:0000313" key="2">
    <source>
        <dbReference type="Proteomes" id="UP001497680"/>
    </source>
</evidence>
<protein>
    <submittedName>
        <fullName evidence="1">Kinase-like domain-containing protein</fullName>
    </submittedName>
</protein>
<gene>
    <name evidence="1" type="ORF">F4821DRAFT_234187</name>
</gene>
<comment type="caution">
    <text evidence="1">The sequence shown here is derived from an EMBL/GenBank/DDBJ whole genome shotgun (WGS) entry which is preliminary data.</text>
</comment>